<accession>A0A2M7AMU8</accession>
<evidence type="ECO:0000313" key="2">
    <source>
        <dbReference type="Proteomes" id="UP000229916"/>
    </source>
</evidence>
<comment type="caution">
    <text evidence="1">The sequence shown here is derived from an EMBL/GenBank/DDBJ whole genome shotgun (WGS) entry which is preliminary data.</text>
</comment>
<dbReference type="AlphaFoldDB" id="A0A2M7AMU8"/>
<dbReference type="EMBL" id="PEWD01000062">
    <property type="protein sequence ID" value="PIU68703.1"/>
    <property type="molecule type" value="Genomic_DNA"/>
</dbReference>
<reference evidence="2" key="1">
    <citation type="submission" date="2017-09" db="EMBL/GenBank/DDBJ databases">
        <title>Depth-based differentiation of microbial function through sediment-hosted aquifers and enrichment of novel symbionts in the deep terrestrial subsurface.</title>
        <authorList>
            <person name="Probst A.J."/>
            <person name="Ladd B."/>
            <person name="Jarett J.K."/>
            <person name="Geller-Mcgrath D.E."/>
            <person name="Sieber C.M.K."/>
            <person name="Emerson J.B."/>
            <person name="Anantharaman K."/>
            <person name="Thomas B.C."/>
            <person name="Malmstrom R."/>
            <person name="Stieglmeier M."/>
            <person name="Klingl A."/>
            <person name="Woyke T."/>
            <person name="Ryan C.M."/>
            <person name="Banfield J.F."/>
        </authorList>
    </citation>
    <scope>NUCLEOTIDE SEQUENCE [LARGE SCALE GENOMIC DNA]</scope>
</reference>
<protein>
    <submittedName>
        <fullName evidence="1">Uncharacterized protein</fullName>
    </submittedName>
</protein>
<name>A0A2M7AMU8_UNCKA</name>
<sequence length="334" mass="37682">MSEGQTEFQDEVKNPSEKQALEVRIHVGNFLPWSAFARNAQLRRWVEECGADGMEWMPVGPNLPESIAKHVPVGPTQEVVAKPFSALHEVFGDTLKSGHVVFNPFATLSSIFGRREDPLRPGTPIFFLNLVLSQEPVARKALLRLEELQDGNFPIVVYPKLRGETDFSASDHYRIPLLQTVPLFDGELTPEEMVKAVEKEEYAGVCVDLAHMREADNQTGTRPFGETEDEWMKALDVLRPAIREVHVQPDYTAGLENKRLDEVGAIFDYNPSYQTPMGKLLRHLIHDLEFMGPYTSEMNPLALVRIYGKQILLPPDISPMLEAQGAFVDYIKRA</sequence>
<dbReference type="Proteomes" id="UP000229916">
    <property type="component" value="Unassembled WGS sequence"/>
</dbReference>
<proteinExistence type="predicted"/>
<organism evidence="1 2">
    <name type="scientific">candidate division WWE3 bacterium CG06_land_8_20_14_3_00_42_16</name>
    <dbReference type="NCBI Taxonomy" id="1975083"/>
    <lineage>
        <taxon>Bacteria</taxon>
        <taxon>Katanobacteria</taxon>
    </lineage>
</organism>
<evidence type="ECO:0000313" key="1">
    <source>
        <dbReference type="EMBL" id="PIU68703.1"/>
    </source>
</evidence>
<gene>
    <name evidence="1" type="ORF">COS81_02990</name>
</gene>